<sequence length="155" mass="17513">DFSLENTPQLGKISDLDQQVWILRGQSLVTVPRSNSVVPVTVTVLACKYPETLEKDKGTPIYLGVQDPDMCLCCEDVEGQPTLLLKEEKILDLYHQPEPVKPFLFYRYHSGTTSTFESVAFPGWFIASSKKDEPIFLTADRGQSYNINFNLHIEA</sequence>
<evidence type="ECO:0000256" key="1">
    <source>
        <dbReference type="ARBA" id="ARBA00004613"/>
    </source>
</evidence>
<comment type="subcellular location">
    <subcellularLocation>
        <location evidence="1 4">Secreted</location>
    </subcellularLocation>
</comment>
<dbReference type="CDD" id="cd23300">
    <property type="entry name" value="beta-trefoil_IL36"/>
    <property type="match status" value="1"/>
</dbReference>
<gene>
    <name evidence="5" type="primary">IL36G</name>
</gene>
<evidence type="ECO:0000256" key="3">
    <source>
        <dbReference type="ARBA" id="ARBA00022525"/>
    </source>
</evidence>
<dbReference type="GO" id="GO:0071222">
    <property type="term" value="P:cellular response to lipopolysaccharide"/>
    <property type="evidence" value="ECO:0007669"/>
    <property type="project" value="TreeGrafter"/>
</dbReference>
<dbReference type="InterPro" id="IPR008996">
    <property type="entry name" value="IL1/FGF"/>
</dbReference>
<dbReference type="Gene3D" id="2.80.10.50">
    <property type="match status" value="1"/>
</dbReference>
<dbReference type="GO" id="GO:0005615">
    <property type="term" value="C:extracellular space"/>
    <property type="evidence" value="ECO:0007669"/>
    <property type="project" value="InterPro"/>
</dbReference>
<dbReference type="PANTHER" id="PTHR10078">
    <property type="entry name" value="INTERLEUKIN-1 FAMILY MEMBER"/>
    <property type="match status" value="1"/>
</dbReference>
<evidence type="ECO:0000313" key="6">
    <source>
        <dbReference type="Proteomes" id="UP000694398"/>
    </source>
</evidence>
<evidence type="ECO:0000313" key="5">
    <source>
        <dbReference type="Ensembl" id="ENSCLAP00000006048.1"/>
    </source>
</evidence>
<reference evidence="5" key="2">
    <citation type="submission" date="2025-09" db="UniProtKB">
        <authorList>
            <consortium name="Ensembl"/>
        </authorList>
    </citation>
    <scope>IDENTIFICATION</scope>
</reference>
<dbReference type="GO" id="GO:0005654">
    <property type="term" value="C:nucleoplasm"/>
    <property type="evidence" value="ECO:0007669"/>
    <property type="project" value="Ensembl"/>
</dbReference>
<dbReference type="GeneTree" id="ENSGT00950000182943"/>
<dbReference type="Pfam" id="PF00340">
    <property type="entry name" value="IL1"/>
    <property type="match status" value="1"/>
</dbReference>
<dbReference type="GO" id="GO:0005149">
    <property type="term" value="F:interleukin-1 receptor binding"/>
    <property type="evidence" value="ECO:0007669"/>
    <property type="project" value="UniProtKB-UniRule"/>
</dbReference>
<dbReference type="GO" id="GO:0019221">
    <property type="term" value="P:cytokine-mediated signaling pathway"/>
    <property type="evidence" value="ECO:0007669"/>
    <property type="project" value="TreeGrafter"/>
</dbReference>
<dbReference type="GO" id="GO:0005829">
    <property type="term" value="C:cytosol"/>
    <property type="evidence" value="ECO:0007669"/>
    <property type="project" value="Ensembl"/>
</dbReference>
<dbReference type="Ensembl" id="ENSCLAT00000006151.1">
    <property type="protein sequence ID" value="ENSCLAP00000006048.1"/>
    <property type="gene ID" value="ENSCLAG00000004281.1"/>
</dbReference>
<name>A0A8C2UVU2_CHILA</name>
<proteinExistence type="inferred from homology"/>
<dbReference type="SUPFAM" id="SSF50353">
    <property type="entry name" value="Cytokine"/>
    <property type="match status" value="1"/>
</dbReference>
<reference evidence="5" key="1">
    <citation type="submission" date="2025-08" db="UniProtKB">
        <authorList>
            <consortium name="Ensembl"/>
        </authorList>
    </citation>
    <scope>IDENTIFICATION</scope>
</reference>
<dbReference type="GO" id="GO:0005886">
    <property type="term" value="C:plasma membrane"/>
    <property type="evidence" value="ECO:0007669"/>
    <property type="project" value="Ensembl"/>
</dbReference>
<keyword evidence="3 4" id="KW-0964">Secreted</keyword>
<dbReference type="GO" id="GO:0002437">
    <property type="term" value="P:inflammatory response to antigenic stimulus"/>
    <property type="evidence" value="ECO:0007669"/>
    <property type="project" value="TreeGrafter"/>
</dbReference>
<keyword evidence="6" id="KW-1185">Reference proteome</keyword>
<dbReference type="GO" id="GO:0010628">
    <property type="term" value="P:positive regulation of gene expression"/>
    <property type="evidence" value="ECO:0007669"/>
    <property type="project" value="TreeGrafter"/>
</dbReference>
<accession>A0A8C2UVU2</accession>
<dbReference type="FunFam" id="2.80.10.50:FF:000013">
    <property type="entry name" value="Interleukin-1"/>
    <property type="match status" value="1"/>
</dbReference>
<dbReference type="Proteomes" id="UP000694398">
    <property type="component" value="Unassembled WGS sequence"/>
</dbReference>
<dbReference type="OMA" id="MCLFCED"/>
<dbReference type="AlphaFoldDB" id="A0A8C2UVU2"/>
<dbReference type="GO" id="GO:0005125">
    <property type="term" value="F:cytokine activity"/>
    <property type="evidence" value="ECO:0007669"/>
    <property type="project" value="UniProtKB-UniRule"/>
</dbReference>
<dbReference type="InterPro" id="IPR000975">
    <property type="entry name" value="IL-1_fam"/>
</dbReference>
<evidence type="ECO:0000256" key="4">
    <source>
        <dbReference type="RuleBase" id="RU003753"/>
    </source>
</evidence>
<dbReference type="PANTHER" id="PTHR10078:SF27">
    <property type="entry name" value="INTERLEUKIN-36 GAMMA"/>
    <property type="match status" value="1"/>
</dbReference>
<evidence type="ECO:0000256" key="2">
    <source>
        <dbReference type="ARBA" id="ARBA00010448"/>
    </source>
</evidence>
<dbReference type="SMART" id="SM00125">
    <property type="entry name" value="IL1"/>
    <property type="match status" value="1"/>
</dbReference>
<organism evidence="5 6">
    <name type="scientific">Chinchilla lanigera</name>
    <name type="common">Long-tailed chinchilla</name>
    <name type="synonym">Chinchilla villidera</name>
    <dbReference type="NCBI Taxonomy" id="34839"/>
    <lineage>
        <taxon>Eukaryota</taxon>
        <taxon>Metazoa</taxon>
        <taxon>Chordata</taxon>
        <taxon>Craniata</taxon>
        <taxon>Vertebrata</taxon>
        <taxon>Euteleostomi</taxon>
        <taxon>Mammalia</taxon>
        <taxon>Eutheria</taxon>
        <taxon>Euarchontoglires</taxon>
        <taxon>Glires</taxon>
        <taxon>Rodentia</taxon>
        <taxon>Hystricomorpha</taxon>
        <taxon>Chinchillidae</taxon>
        <taxon>Chinchilla</taxon>
    </lineage>
</organism>
<dbReference type="PRINTS" id="PR00264">
    <property type="entry name" value="INTERLEUKIN1"/>
</dbReference>
<comment type="similarity">
    <text evidence="2 4">Belongs to the IL-1 family.</text>
</comment>
<protein>
    <recommendedName>
        <fullName evidence="4">Interleukin-1</fullName>
    </recommendedName>
</protein>